<proteinExistence type="inferred from homology"/>
<reference evidence="4 5" key="1">
    <citation type="journal article" date="2016" name="Nat. Commun.">
        <title>Thousands of microbial genomes shed light on interconnected biogeochemical processes in an aquifer system.</title>
        <authorList>
            <person name="Anantharaman K."/>
            <person name="Brown C.T."/>
            <person name="Hug L.A."/>
            <person name="Sharon I."/>
            <person name="Castelle C.J."/>
            <person name="Probst A.J."/>
            <person name="Thomas B.C."/>
            <person name="Singh A."/>
            <person name="Wilkins M.J."/>
            <person name="Karaoz U."/>
            <person name="Brodie E.L."/>
            <person name="Williams K.H."/>
            <person name="Hubbard S.S."/>
            <person name="Banfield J.F."/>
        </authorList>
    </citation>
    <scope>NUCLEOTIDE SEQUENCE [LARGE SCALE GENOMIC DNA]</scope>
</reference>
<dbReference type="Proteomes" id="UP000176420">
    <property type="component" value="Unassembled WGS sequence"/>
</dbReference>
<dbReference type="EMBL" id="MHKI01000003">
    <property type="protein sequence ID" value="OGY88220.1"/>
    <property type="molecule type" value="Genomic_DNA"/>
</dbReference>
<name>A0A1G2BIU4_9BACT</name>
<evidence type="ECO:0008006" key="6">
    <source>
        <dbReference type="Google" id="ProtNLM"/>
    </source>
</evidence>
<dbReference type="GO" id="GO:0008654">
    <property type="term" value="P:phospholipid biosynthetic process"/>
    <property type="evidence" value="ECO:0007669"/>
    <property type="project" value="InterPro"/>
</dbReference>
<dbReference type="Pfam" id="PF01066">
    <property type="entry name" value="CDP-OH_P_transf"/>
    <property type="match status" value="1"/>
</dbReference>
<evidence type="ECO:0000256" key="2">
    <source>
        <dbReference type="RuleBase" id="RU003750"/>
    </source>
</evidence>
<dbReference type="InterPro" id="IPR048254">
    <property type="entry name" value="CDP_ALCOHOL_P_TRANSF_CS"/>
</dbReference>
<feature type="transmembrane region" description="Helical" evidence="3">
    <location>
        <begin position="125"/>
        <end position="152"/>
    </location>
</feature>
<dbReference type="Gene3D" id="1.20.120.1760">
    <property type="match status" value="1"/>
</dbReference>
<keyword evidence="3" id="KW-1133">Transmembrane helix</keyword>
<dbReference type="AlphaFoldDB" id="A0A1G2BIU4"/>
<dbReference type="InterPro" id="IPR043130">
    <property type="entry name" value="CDP-OH_PTrfase_TM_dom"/>
</dbReference>
<keyword evidence="3" id="KW-0812">Transmembrane</keyword>
<keyword evidence="1 2" id="KW-0808">Transferase</keyword>
<evidence type="ECO:0000256" key="1">
    <source>
        <dbReference type="ARBA" id="ARBA00022679"/>
    </source>
</evidence>
<comment type="similarity">
    <text evidence="2">Belongs to the CDP-alcohol phosphatidyltransferase class-I family.</text>
</comment>
<dbReference type="GO" id="GO:0016780">
    <property type="term" value="F:phosphotransferase activity, for other substituted phosphate groups"/>
    <property type="evidence" value="ECO:0007669"/>
    <property type="project" value="InterPro"/>
</dbReference>
<comment type="caution">
    <text evidence="4">The sequence shown here is derived from an EMBL/GenBank/DDBJ whole genome shotgun (WGS) entry which is preliminary data.</text>
</comment>
<evidence type="ECO:0000256" key="3">
    <source>
        <dbReference type="SAM" id="Phobius"/>
    </source>
</evidence>
<accession>A0A1G2BIU4</accession>
<feature type="transmembrane region" description="Helical" evidence="3">
    <location>
        <begin position="173"/>
        <end position="191"/>
    </location>
</feature>
<dbReference type="PROSITE" id="PS00379">
    <property type="entry name" value="CDP_ALCOHOL_P_TRANSF"/>
    <property type="match status" value="1"/>
</dbReference>
<dbReference type="GO" id="GO:0016020">
    <property type="term" value="C:membrane"/>
    <property type="evidence" value="ECO:0007669"/>
    <property type="project" value="InterPro"/>
</dbReference>
<sequence length="225" mass="25779">MQTINKIADVRPFQKPQDSIFSTLINRKISRVLTFVFVKYTRVTPTQVNFLSLFVSLVGCALFLHPVYWYRLLGVLVLQLGFTLDCCDGEIARIKNAANAFGAWIDSVMDRFKEFAMLLALTLSWYYNVFASQHVLVVGFLAIIGLQLVSYLREAKKSSWPTTRTAELFISKNIYLGTVDITIYVVSLAIIMHWELYILWLFLLVSVPLIFKQLLSAYRLSQKSA</sequence>
<feature type="transmembrane region" description="Helical" evidence="3">
    <location>
        <begin position="197"/>
        <end position="215"/>
    </location>
</feature>
<keyword evidence="3" id="KW-0472">Membrane</keyword>
<dbReference type="InterPro" id="IPR000462">
    <property type="entry name" value="CDP-OH_P_trans"/>
</dbReference>
<evidence type="ECO:0000313" key="5">
    <source>
        <dbReference type="Proteomes" id="UP000176420"/>
    </source>
</evidence>
<organism evidence="4 5">
    <name type="scientific">Candidatus Kerfeldbacteria bacterium RIFOXYB2_FULL_38_14</name>
    <dbReference type="NCBI Taxonomy" id="1798547"/>
    <lineage>
        <taxon>Bacteria</taxon>
        <taxon>Candidatus Kerfeldiibacteriota</taxon>
    </lineage>
</organism>
<evidence type="ECO:0000313" key="4">
    <source>
        <dbReference type="EMBL" id="OGY88220.1"/>
    </source>
</evidence>
<gene>
    <name evidence="4" type="ORF">A2319_03455</name>
</gene>
<feature type="transmembrane region" description="Helical" evidence="3">
    <location>
        <begin position="48"/>
        <end position="70"/>
    </location>
</feature>
<protein>
    <recommendedName>
        <fullName evidence="6">CDP-alcohol phosphatidyltransferase</fullName>
    </recommendedName>
</protein>